<proteinExistence type="predicted"/>
<sequence>MKKFFIHRFNDMKIRNKLVFSFIVVVIIPVLIVGIFLTYELRQMALDNAIEQTNNDVDRIKKRTAEFLAAPIYVADNALFDQRLKELVNTDYESIFEVVAAYKNYTDFDSIIRYYQEITNIRFYIDNPSMLNNWRFIPDTGQVKETRWFQLATMGQGLMGWYYIQDETKGNEKFLSLVRVINYVEHRTSGMLVINVNTEYLDWTLLQEPTPTLIVDEENNIISTNQREYLGYNLGDVTSSQPVLQGETGRFEAVVFDIPSQIIVDSIVMNMSANDLRIMQIIPNSEIVRDADRFVYLGLIVIFISIIIAFILIYVFSRLISKRLFQLSRQIKKVEEGDLSDTSVIAGKDEVGQLSKQFYLMRESIKKLLKEVEAKNTEKRMLEQRQSEIKLKMLASQINPHFLFNALETIRMKAHMRGEKEISQIVKKLGKLLRRSLEIGGGKISLSDEVELVRAYLDIQQFRFEDRLQYDIHIDPETAAINIPPLIIQPLVENAVIHGLEKKHQGGQVILETRLMHDEVVVQVVDNGIGITEEKKLQIFQSLSMMDDEENRIGLRNVHERLILTYGPKSGLIIDSNYQKGTRVSFRIPVGKKEGDENV</sequence>
<evidence type="ECO:0000256" key="6">
    <source>
        <dbReference type="ARBA" id="ARBA00022679"/>
    </source>
</evidence>
<dbReference type="OrthoDB" id="9776552at2"/>
<evidence type="ECO:0000259" key="13">
    <source>
        <dbReference type="PROSITE" id="PS50109"/>
    </source>
</evidence>
<dbReference type="InterPro" id="IPR050640">
    <property type="entry name" value="Bact_2-comp_sensor_kinase"/>
</dbReference>
<evidence type="ECO:0000256" key="4">
    <source>
        <dbReference type="ARBA" id="ARBA00022475"/>
    </source>
</evidence>
<evidence type="ECO:0000256" key="12">
    <source>
        <dbReference type="SAM" id="Phobius"/>
    </source>
</evidence>
<keyword evidence="4" id="KW-1003">Cell membrane</keyword>
<accession>A0A1H3R0D9</accession>
<dbReference type="STRING" id="1503961.SAMN05421736_107132"/>
<dbReference type="Gene3D" id="6.10.340.10">
    <property type="match status" value="1"/>
</dbReference>
<keyword evidence="8 15" id="KW-0418">Kinase</keyword>
<dbReference type="PANTHER" id="PTHR34220">
    <property type="entry name" value="SENSOR HISTIDINE KINASE YPDA"/>
    <property type="match status" value="1"/>
</dbReference>
<dbReference type="PROSITE" id="PS50109">
    <property type="entry name" value="HIS_KIN"/>
    <property type="match status" value="1"/>
</dbReference>
<dbReference type="GO" id="GO:0005886">
    <property type="term" value="C:plasma membrane"/>
    <property type="evidence" value="ECO:0007669"/>
    <property type="project" value="UniProtKB-SubCell"/>
</dbReference>
<evidence type="ECO:0000313" key="16">
    <source>
        <dbReference type="Proteomes" id="UP000198935"/>
    </source>
</evidence>
<evidence type="ECO:0000256" key="5">
    <source>
        <dbReference type="ARBA" id="ARBA00022553"/>
    </source>
</evidence>
<dbReference type="InterPro" id="IPR005467">
    <property type="entry name" value="His_kinase_dom"/>
</dbReference>
<dbReference type="EC" id="2.7.13.3" evidence="3"/>
<reference evidence="16" key="1">
    <citation type="submission" date="2016-10" db="EMBL/GenBank/DDBJ databases">
        <authorList>
            <person name="Varghese N."/>
            <person name="Submissions S."/>
        </authorList>
    </citation>
    <scope>NUCLEOTIDE SEQUENCE [LARGE SCALE GENOMIC DNA]</scope>
    <source>
        <strain evidence="16">SP</strain>
    </source>
</reference>
<name>A0A1H3R0D9_9BACI</name>
<dbReference type="InterPro" id="IPR036890">
    <property type="entry name" value="HATPase_C_sf"/>
</dbReference>
<feature type="domain" description="HAMP" evidence="14">
    <location>
        <begin position="318"/>
        <end position="370"/>
    </location>
</feature>
<feature type="domain" description="Histidine kinase" evidence="13">
    <location>
        <begin position="420"/>
        <end position="592"/>
    </location>
</feature>
<evidence type="ECO:0000256" key="1">
    <source>
        <dbReference type="ARBA" id="ARBA00000085"/>
    </source>
</evidence>
<gene>
    <name evidence="15" type="ORF">SAMN05421736_107132</name>
</gene>
<evidence type="ECO:0000256" key="11">
    <source>
        <dbReference type="ARBA" id="ARBA00023136"/>
    </source>
</evidence>
<comment type="subcellular location">
    <subcellularLocation>
        <location evidence="2">Cell membrane</location>
        <topology evidence="2">Multi-pass membrane protein</topology>
    </subcellularLocation>
</comment>
<dbReference type="EMBL" id="FNPI01000007">
    <property type="protein sequence ID" value="SDZ19066.1"/>
    <property type="molecule type" value="Genomic_DNA"/>
</dbReference>
<dbReference type="PANTHER" id="PTHR34220:SF7">
    <property type="entry name" value="SENSOR HISTIDINE KINASE YPDA"/>
    <property type="match status" value="1"/>
</dbReference>
<evidence type="ECO:0000256" key="3">
    <source>
        <dbReference type="ARBA" id="ARBA00012438"/>
    </source>
</evidence>
<evidence type="ECO:0000313" key="15">
    <source>
        <dbReference type="EMBL" id="SDZ19066.1"/>
    </source>
</evidence>
<evidence type="ECO:0000256" key="10">
    <source>
        <dbReference type="ARBA" id="ARBA00023012"/>
    </source>
</evidence>
<dbReference type="GO" id="GO:0005524">
    <property type="term" value="F:ATP binding"/>
    <property type="evidence" value="ECO:0007669"/>
    <property type="project" value="UniProtKB-KW"/>
</dbReference>
<keyword evidence="7" id="KW-0547">Nucleotide-binding</keyword>
<feature type="transmembrane region" description="Helical" evidence="12">
    <location>
        <begin position="294"/>
        <end position="316"/>
    </location>
</feature>
<keyword evidence="12" id="KW-0812">Transmembrane</keyword>
<evidence type="ECO:0000256" key="8">
    <source>
        <dbReference type="ARBA" id="ARBA00022777"/>
    </source>
</evidence>
<dbReference type="Gene3D" id="3.30.565.10">
    <property type="entry name" value="Histidine kinase-like ATPase, C-terminal domain"/>
    <property type="match status" value="1"/>
</dbReference>
<dbReference type="SMART" id="SM00304">
    <property type="entry name" value="HAMP"/>
    <property type="match status" value="1"/>
</dbReference>
<keyword evidence="11 12" id="KW-0472">Membrane</keyword>
<keyword evidence="5" id="KW-0597">Phosphoprotein</keyword>
<dbReference type="Pfam" id="PF02518">
    <property type="entry name" value="HATPase_c"/>
    <property type="match status" value="1"/>
</dbReference>
<dbReference type="PROSITE" id="PS50885">
    <property type="entry name" value="HAMP"/>
    <property type="match status" value="1"/>
</dbReference>
<dbReference type="SUPFAM" id="SSF158472">
    <property type="entry name" value="HAMP domain-like"/>
    <property type="match status" value="1"/>
</dbReference>
<dbReference type="Pfam" id="PF06580">
    <property type="entry name" value="His_kinase"/>
    <property type="match status" value="1"/>
</dbReference>
<dbReference type="SMART" id="SM00387">
    <property type="entry name" value="HATPase_c"/>
    <property type="match status" value="1"/>
</dbReference>
<evidence type="ECO:0000259" key="14">
    <source>
        <dbReference type="PROSITE" id="PS50885"/>
    </source>
</evidence>
<comment type="catalytic activity">
    <reaction evidence="1">
        <text>ATP + protein L-histidine = ADP + protein N-phospho-L-histidine.</text>
        <dbReference type="EC" id="2.7.13.3"/>
    </reaction>
</comment>
<evidence type="ECO:0000256" key="7">
    <source>
        <dbReference type="ARBA" id="ARBA00022741"/>
    </source>
</evidence>
<dbReference type="InterPro" id="IPR003660">
    <property type="entry name" value="HAMP_dom"/>
</dbReference>
<evidence type="ECO:0000256" key="9">
    <source>
        <dbReference type="ARBA" id="ARBA00022840"/>
    </source>
</evidence>
<dbReference type="GO" id="GO:0000155">
    <property type="term" value="F:phosphorelay sensor kinase activity"/>
    <property type="evidence" value="ECO:0007669"/>
    <property type="project" value="InterPro"/>
</dbReference>
<feature type="transmembrane region" description="Helical" evidence="12">
    <location>
        <begin position="20"/>
        <end position="39"/>
    </location>
</feature>
<keyword evidence="16" id="KW-1185">Reference proteome</keyword>
<dbReference type="InterPro" id="IPR003594">
    <property type="entry name" value="HATPase_dom"/>
</dbReference>
<dbReference type="AlphaFoldDB" id="A0A1H3R0D9"/>
<organism evidence="15 16">
    <name type="scientific">Evansella caseinilytica</name>
    <dbReference type="NCBI Taxonomy" id="1503961"/>
    <lineage>
        <taxon>Bacteria</taxon>
        <taxon>Bacillati</taxon>
        <taxon>Bacillota</taxon>
        <taxon>Bacilli</taxon>
        <taxon>Bacillales</taxon>
        <taxon>Bacillaceae</taxon>
        <taxon>Evansella</taxon>
    </lineage>
</organism>
<protein>
    <recommendedName>
        <fullName evidence="3">histidine kinase</fullName>
        <ecNumber evidence="3">2.7.13.3</ecNumber>
    </recommendedName>
</protein>
<dbReference type="Pfam" id="PF00672">
    <property type="entry name" value="HAMP"/>
    <property type="match status" value="1"/>
</dbReference>
<keyword evidence="6" id="KW-0808">Transferase</keyword>
<keyword evidence="10" id="KW-0902">Two-component regulatory system</keyword>
<dbReference type="Proteomes" id="UP000198935">
    <property type="component" value="Unassembled WGS sequence"/>
</dbReference>
<keyword evidence="12" id="KW-1133">Transmembrane helix</keyword>
<dbReference type="InterPro" id="IPR010559">
    <property type="entry name" value="Sig_transdc_His_kin_internal"/>
</dbReference>
<evidence type="ECO:0000256" key="2">
    <source>
        <dbReference type="ARBA" id="ARBA00004651"/>
    </source>
</evidence>
<dbReference type="SUPFAM" id="SSF55874">
    <property type="entry name" value="ATPase domain of HSP90 chaperone/DNA topoisomerase II/histidine kinase"/>
    <property type="match status" value="1"/>
</dbReference>
<dbReference type="CDD" id="cd06225">
    <property type="entry name" value="HAMP"/>
    <property type="match status" value="1"/>
</dbReference>
<keyword evidence="9" id="KW-0067">ATP-binding</keyword>